<gene>
    <name evidence="1" type="ORF">SAMN05216283_102588</name>
</gene>
<dbReference type="Proteomes" id="UP000198964">
    <property type="component" value="Unassembled WGS sequence"/>
</dbReference>
<evidence type="ECO:0000313" key="1">
    <source>
        <dbReference type="EMBL" id="SFF07983.1"/>
    </source>
</evidence>
<name>A0A1I2FSL5_9BACT</name>
<sequence length="66" mass="7504">MKLSLLFSFALLARVYDPCLALQKQKFGLLDKAPIANRRQLGGCWLYSMANKDICHPNCSMDWLAN</sequence>
<proteinExistence type="predicted"/>
<evidence type="ECO:0000313" key="2">
    <source>
        <dbReference type="Proteomes" id="UP000198964"/>
    </source>
</evidence>
<protein>
    <submittedName>
        <fullName evidence="1">Uncharacterized protein</fullName>
    </submittedName>
</protein>
<dbReference type="EMBL" id="FONW01000002">
    <property type="protein sequence ID" value="SFF07983.1"/>
    <property type="molecule type" value="Genomic_DNA"/>
</dbReference>
<dbReference type="AlphaFoldDB" id="A0A1I2FSL5"/>
<reference evidence="1 2" key="1">
    <citation type="submission" date="2016-10" db="EMBL/GenBank/DDBJ databases">
        <authorList>
            <person name="de Groot N.N."/>
        </authorList>
    </citation>
    <scope>NUCLEOTIDE SEQUENCE [LARGE SCALE GENOMIC DNA]</scope>
    <source>
        <strain evidence="1 2">CGMCC 1.9156</strain>
    </source>
</reference>
<dbReference type="STRING" id="655355.SAMN05216283_102588"/>
<keyword evidence="2" id="KW-1185">Reference proteome</keyword>
<accession>A0A1I2FSL5</accession>
<organism evidence="1 2">
    <name type="scientific">Sunxiuqinia elliptica</name>
    <dbReference type="NCBI Taxonomy" id="655355"/>
    <lineage>
        <taxon>Bacteria</taxon>
        <taxon>Pseudomonadati</taxon>
        <taxon>Bacteroidota</taxon>
        <taxon>Bacteroidia</taxon>
        <taxon>Marinilabiliales</taxon>
        <taxon>Prolixibacteraceae</taxon>
        <taxon>Sunxiuqinia</taxon>
    </lineage>
</organism>